<feature type="domain" description="Endonuclease/exonuclease/phosphatase" evidence="6">
    <location>
        <begin position="116"/>
        <end position="342"/>
    </location>
</feature>
<keyword evidence="5" id="KW-0472">Membrane</keyword>
<dbReference type="InterPro" id="IPR016202">
    <property type="entry name" value="DNase_I"/>
</dbReference>
<dbReference type="SMART" id="SM00476">
    <property type="entry name" value="DNaseIc"/>
    <property type="match status" value="1"/>
</dbReference>
<feature type="compositionally biased region" description="Polar residues" evidence="4">
    <location>
        <begin position="62"/>
        <end position="79"/>
    </location>
</feature>
<reference evidence="7 8" key="1">
    <citation type="submission" date="2019-02" db="EMBL/GenBank/DDBJ databases">
        <title>Deep-cultivation of Planctomycetes and their phenomic and genomic characterization uncovers novel biology.</title>
        <authorList>
            <person name="Wiegand S."/>
            <person name="Jogler M."/>
            <person name="Boedeker C."/>
            <person name="Pinto D."/>
            <person name="Vollmers J."/>
            <person name="Rivas-Marin E."/>
            <person name="Kohn T."/>
            <person name="Peeters S.H."/>
            <person name="Heuer A."/>
            <person name="Rast P."/>
            <person name="Oberbeckmann S."/>
            <person name="Bunk B."/>
            <person name="Jeske O."/>
            <person name="Meyerdierks A."/>
            <person name="Storesund J.E."/>
            <person name="Kallscheuer N."/>
            <person name="Luecker S."/>
            <person name="Lage O.M."/>
            <person name="Pohl T."/>
            <person name="Merkel B.J."/>
            <person name="Hornburger P."/>
            <person name="Mueller R.-W."/>
            <person name="Bruemmer F."/>
            <person name="Labrenz M."/>
            <person name="Spormann A.M."/>
            <person name="Op Den Camp H."/>
            <person name="Overmann J."/>
            <person name="Amann R."/>
            <person name="Jetten M.S.M."/>
            <person name="Mascher T."/>
            <person name="Medema M.H."/>
            <person name="Devos D.P."/>
            <person name="Kaster A.-K."/>
            <person name="Ovreas L."/>
            <person name="Rohde M."/>
            <person name="Galperin M.Y."/>
            <person name="Jogler C."/>
        </authorList>
    </citation>
    <scope>NUCLEOTIDE SEQUENCE [LARGE SCALE GENOMIC DNA]</scope>
    <source>
        <strain evidence="7 8">Poly41</strain>
    </source>
</reference>
<comment type="similarity">
    <text evidence="1">Belongs to the DNase I family.</text>
</comment>
<evidence type="ECO:0000256" key="3">
    <source>
        <dbReference type="ARBA" id="ARBA00022801"/>
    </source>
</evidence>
<proteinExistence type="inferred from homology"/>
<comment type="caution">
    <text evidence="7">The sequence shown here is derived from an EMBL/GenBank/DDBJ whole genome shotgun (WGS) entry which is preliminary data.</text>
</comment>
<name>A0A5C6DYG9_9BACT</name>
<evidence type="ECO:0000256" key="1">
    <source>
        <dbReference type="ARBA" id="ARBA00007359"/>
    </source>
</evidence>
<evidence type="ECO:0000313" key="8">
    <source>
        <dbReference type="Proteomes" id="UP000319143"/>
    </source>
</evidence>
<dbReference type="PANTHER" id="PTHR11371:SF31">
    <property type="entry name" value="EXTRACELLULAR NUCLEASE"/>
    <property type="match status" value="1"/>
</dbReference>
<dbReference type="GO" id="GO:0016787">
    <property type="term" value="F:hydrolase activity"/>
    <property type="evidence" value="ECO:0007669"/>
    <property type="project" value="UniProtKB-KW"/>
</dbReference>
<keyword evidence="3" id="KW-0378">Hydrolase</keyword>
<dbReference type="GO" id="GO:0004536">
    <property type="term" value="F:DNA nuclease activity"/>
    <property type="evidence" value="ECO:0007669"/>
    <property type="project" value="InterPro"/>
</dbReference>
<dbReference type="Proteomes" id="UP000319143">
    <property type="component" value="Unassembled WGS sequence"/>
</dbReference>
<dbReference type="GO" id="GO:0006308">
    <property type="term" value="P:DNA catabolic process"/>
    <property type="evidence" value="ECO:0007669"/>
    <property type="project" value="InterPro"/>
</dbReference>
<keyword evidence="5" id="KW-0812">Transmembrane</keyword>
<keyword evidence="2" id="KW-0540">Nuclease</keyword>
<evidence type="ECO:0000313" key="7">
    <source>
        <dbReference type="EMBL" id="TWU40451.1"/>
    </source>
</evidence>
<dbReference type="InterPro" id="IPR005135">
    <property type="entry name" value="Endo/exonuclease/phosphatase"/>
</dbReference>
<dbReference type="Pfam" id="PF03372">
    <property type="entry name" value="Exo_endo_phos"/>
    <property type="match status" value="1"/>
</dbReference>
<protein>
    <recommendedName>
        <fullName evidence="6">Endonuclease/exonuclease/phosphatase domain-containing protein</fullName>
    </recommendedName>
</protein>
<feature type="transmembrane region" description="Helical" evidence="5">
    <location>
        <begin position="20"/>
        <end position="41"/>
    </location>
</feature>
<dbReference type="Gene3D" id="3.60.10.10">
    <property type="entry name" value="Endonuclease/exonuclease/phosphatase"/>
    <property type="match status" value="1"/>
</dbReference>
<keyword evidence="5" id="KW-1133">Transmembrane helix</keyword>
<evidence type="ECO:0000256" key="2">
    <source>
        <dbReference type="ARBA" id="ARBA00022722"/>
    </source>
</evidence>
<gene>
    <name evidence="7" type="ORF">Poly41_12840</name>
</gene>
<organism evidence="7 8">
    <name type="scientific">Novipirellula artificiosorum</name>
    <dbReference type="NCBI Taxonomy" id="2528016"/>
    <lineage>
        <taxon>Bacteria</taxon>
        <taxon>Pseudomonadati</taxon>
        <taxon>Planctomycetota</taxon>
        <taxon>Planctomycetia</taxon>
        <taxon>Pirellulales</taxon>
        <taxon>Pirellulaceae</taxon>
        <taxon>Novipirellula</taxon>
    </lineage>
</organism>
<evidence type="ECO:0000256" key="5">
    <source>
        <dbReference type="SAM" id="Phobius"/>
    </source>
</evidence>
<accession>A0A5C6DYG9</accession>
<dbReference type="RefSeq" id="WP_146525067.1">
    <property type="nucleotide sequence ID" value="NZ_SJPV01000002.1"/>
</dbReference>
<sequence>MVGLLFGRSRRRSIFSYIPLIRWIGPLVSVAGILVASFFALTGRIDLSKFDTWSEQADDSAQLASTQTEGPQHESSTVPRSPMTIRVATFHIQMFGDKKSQTRSIPQVPGVDVMGTISHLIRQFDLVAIQGVRSNDVLPVQRILDLVNELGGSYTATVSQPIGRAGDTECYAFVWDMQRLRIQGQPYVVQDTADRMRREPMVASFMTVTDPSDTREPFRFTVINAHRDSDSMSTPATASEVNVLDDVFVRVRDYEYGQTGEEDCILMGDLNAGLDDLQELAMIPNVVSVAGDIKSDVFRRKTLDHILLDRTMTTEFTGQTGVIDFCQDLRLTETQARTISDHLPVWAEFSIYESPRYQANASIPQSVR</sequence>
<dbReference type="OrthoDB" id="5500612at2"/>
<evidence type="ECO:0000259" key="6">
    <source>
        <dbReference type="Pfam" id="PF03372"/>
    </source>
</evidence>
<keyword evidence="8" id="KW-1185">Reference proteome</keyword>
<evidence type="ECO:0000256" key="4">
    <source>
        <dbReference type="SAM" id="MobiDB-lite"/>
    </source>
</evidence>
<feature type="region of interest" description="Disordered" evidence="4">
    <location>
        <begin position="60"/>
        <end position="80"/>
    </location>
</feature>
<dbReference type="InterPro" id="IPR036691">
    <property type="entry name" value="Endo/exonu/phosph_ase_sf"/>
</dbReference>
<dbReference type="EMBL" id="SJPV01000002">
    <property type="protein sequence ID" value="TWU40451.1"/>
    <property type="molecule type" value="Genomic_DNA"/>
</dbReference>
<dbReference type="PANTHER" id="PTHR11371">
    <property type="entry name" value="DEOXYRIBONUCLEASE"/>
    <property type="match status" value="1"/>
</dbReference>
<dbReference type="SUPFAM" id="SSF56219">
    <property type="entry name" value="DNase I-like"/>
    <property type="match status" value="1"/>
</dbReference>
<dbReference type="AlphaFoldDB" id="A0A5C6DYG9"/>